<dbReference type="PANTHER" id="PTHR32089">
    <property type="entry name" value="METHYL-ACCEPTING CHEMOTAXIS PROTEIN MCPB"/>
    <property type="match status" value="1"/>
</dbReference>
<dbReference type="SUPFAM" id="SSF55785">
    <property type="entry name" value="PYP-like sensor domain (PAS domain)"/>
    <property type="match status" value="1"/>
</dbReference>
<dbReference type="CDD" id="cd11386">
    <property type="entry name" value="MCP_signal"/>
    <property type="match status" value="1"/>
</dbReference>
<dbReference type="GO" id="GO:0016020">
    <property type="term" value="C:membrane"/>
    <property type="evidence" value="ECO:0007669"/>
    <property type="project" value="InterPro"/>
</dbReference>
<evidence type="ECO:0000256" key="2">
    <source>
        <dbReference type="ARBA" id="ARBA00029447"/>
    </source>
</evidence>
<comment type="similarity">
    <text evidence="2">Belongs to the methyl-accepting chemotaxis (MCP) protein family.</text>
</comment>
<dbReference type="Gene3D" id="3.30.450.20">
    <property type="entry name" value="PAS domain"/>
    <property type="match status" value="1"/>
</dbReference>
<accession>A0A2V2N1Y7</accession>
<name>A0A2V2N1Y7_9EURY</name>
<evidence type="ECO:0000256" key="1">
    <source>
        <dbReference type="ARBA" id="ARBA00023224"/>
    </source>
</evidence>
<sequence length="580" mass="62308">MNQIAYYQSILDAVPYPVHVTDNDMKWKYMNRAFEKLLVDNKEIKDRESAYGLPCRTANANICGTNDCGIHKLRTTGNDETYFDWHGASCKQTTAPVLDAKGETVGYVETVQDLSEQVSLIAFLKTEVSRVTKNLQHLSAGELNLNMEITKADAYTVEAHESFVTIDENLLNLKNTLEMLVSDIQALSDAAVAGKLEVRADTGKHLGNFRKIVEGVNSTLDSVIVPVKEALRVSKEYSEYNFKARMDPKLNVEGEWIEFRDSLNNIGSQIAGAVGMINNQLLDLASNAEEATASIEEVSEGAQQIARNAGSVSSNSASGEDGIVQVLKAMEDLNITVGEVSRRAEQVSTTATLANDFSKKGVELAEQSEGAMQEIKRSSEEVGQIVTEINRQMEEIGKIVRLISDIANQTNLLALNAAIEAARAGEAGRGFAVVAAEVKSLAQDSRQSAENIADMISTLQDKARKANDAMGKAGSAVEQGSASLAQTLGSFNQIVVSIDEITRNATDVASASEEQAASVEEVTASIHEVSGLIQSTTKDAGDAAAATEEASASIEQISKIVSNVSGIADSVSHEMSKFKV</sequence>
<dbReference type="GO" id="GO:0007165">
    <property type="term" value="P:signal transduction"/>
    <property type="evidence" value="ECO:0007669"/>
    <property type="project" value="UniProtKB-KW"/>
</dbReference>
<dbReference type="Pfam" id="PF00015">
    <property type="entry name" value="MCPsignal"/>
    <property type="match status" value="1"/>
</dbReference>
<dbReference type="InterPro" id="IPR003660">
    <property type="entry name" value="HAMP_dom"/>
</dbReference>
<comment type="caution">
    <text evidence="5">The sequence shown here is derived from an EMBL/GenBank/DDBJ whole genome shotgun (WGS) entry which is preliminary data.</text>
</comment>
<organism evidence="5 6">
    <name type="scientific">Methanospirillum lacunae</name>
    <dbReference type="NCBI Taxonomy" id="668570"/>
    <lineage>
        <taxon>Archaea</taxon>
        <taxon>Methanobacteriati</taxon>
        <taxon>Methanobacteriota</taxon>
        <taxon>Stenosarchaea group</taxon>
        <taxon>Methanomicrobia</taxon>
        <taxon>Methanomicrobiales</taxon>
        <taxon>Methanospirillaceae</taxon>
        <taxon>Methanospirillum</taxon>
    </lineage>
</organism>
<evidence type="ECO:0000313" key="6">
    <source>
        <dbReference type="Proteomes" id="UP000245657"/>
    </source>
</evidence>
<feature type="domain" description="Methyl-accepting transducer" evidence="4">
    <location>
        <begin position="294"/>
        <end position="530"/>
    </location>
</feature>
<dbReference type="InterPro" id="IPR004089">
    <property type="entry name" value="MCPsignal_dom"/>
</dbReference>
<dbReference type="Gene3D" id="1.20.120.1530">
    <property type="match status" value="1"/>
</dbReference>
<evidence type="ECO:0000259" key="4">
    <source>
        <dbReference type="PROSITE" id="PS50111"/>
    </source>
</evidence>
<keyword evidence="6" id="KW-1185">Reference proteome</keyword>
<evidence type="ECO:0000256" key="3">
    <source>
        <dbReference type="PROSITE-ProRule" id="PRU00284"/>
    </source>
</evidence>
<keyword evidence="1 3" id="KW-0807">Transducer</keyword>
<dbReference type="Gene3D" id="1.10.287.950">
    <property type="entry name" value="Methyl-accepting chemotaxis protein"/>
    <property type="match status" value="1"/>
</dbReference>
<dbReference type="SUPFAM" id="SSF58104">
    <property type="entry name" value="Methyl-accepting chemotaxis protein (MCP) signaling domain"/>
    <property type="match status" value="1"/>
</dbReference>
<reference evidence="5 6" key="1">
    <citation type="submission" date="2018-05" db="EMBL/GenBank/DDBJ databases">
        <title>Draft genome of Methanospirillum lacunae Ki8-1.</title>
        <authorList>
            <person name="Dueholm M.S."/>
            <person name="Nielsen P.H."/>
            <person name="Bakmann L.F."/>
            <person name="Otzen D.E."/>
        </authorList>
    </citation>
    <scope>NUCLEOTIDE SEQUENCE [LARGE SCALE GENOMIC DNA]</scope>
    <source>
        <strain evidence="5 6">Ki8-1</strain>
    </source>
</reference>
<gene>
    <name evidence="5" type="ORF">DK846_12495</name>
</gene>
<proteinExistence type="inferred from homology"/>
<dbReference type="InterPro" id="IPR035965">
    <property type="entry name" value="PAS-like_dom_sf"/>
</dbReference>
<dbReference type="SMART" id="SM00283">
    <property type="entry name" value="MA"/>
    <property type="match status" value="1"/>
</dbReference>
<dbReference type="PROSITE" id="PS50111">
    <property type="entry name" value="CHEMOTAXIS_TRANSDUC_2"/>
    <property type="match status" value="1"/>
</dbReference>
<dbReference type="Pfam" id="PF18947">
    <property type="entry name" value="HAMP_2"/>
    <property type="match status" value="1"/>
</dbReference>
<dbReference type="PANTHER" id="PTHR32089:SF112">
    <property type="entry name" value="LYSOZYME-LIKE PROTEIN-RELATED"/>
    <property type="match status" value="1"/>
</dbReference>
<dbReference type="Proteomes" id="UP000245657">
    <property type="component" value="Unassembled WGS sequence"/>
</dbReference>
<dbReference type="AlphaFoldDB" id="A0A2V2N1Y7"/>
<dbReference type="EMBL" id="QGMY01000008">
    <property type="protein sequence ID" value="PWR71736.1"/>
    <property type="molecule type" value="Genomic_DNA"/>
</dbReference>
<protein>
    <recommendedName>
        <fullName evidence="4">Methyl-accepting transducer domain-containing protein</fullName>
    </recommendedName>
</protein>
<evidence type="ECO:0000313" key="5">
    <source>
        <dbReference type="EMBL" id="PWR71736.1"/>
    </source>
</evidence>